<comment type="caution">
    <text evidence="2">The sequence shown here is derived from an EMBL/GenBank/DDBJ whole genome shotgun (WGS) entry which is preliminary data.</text>
</comment>
<dbReference type="OrthoDB" id="272692at2759"/>
<reference evidence="2 3" key="1">
    <citation type="journal article" date="2015" name="PLoS Pathog.">
        <title>Leptomonas seymouri: Adaptations to the Dixenous Life Cycle Analyzed by Genome Sequencing, Transcriptome Profiling and Co-infection with Leishmania donovani.</title>
        <authorList>
            <person name="Kraeva N."/>
            <person name="Butenko A."/>
            <person name="Hlavacova J."/>
            <person name="Kostygov A."/>
            <person name="Myskova J."/>
            <person name="Grybchuk D."/>
            <person name="Lestinova T."/>
            <person name="Votypka J."/>
            <person name="Volf P."/>
            <person name="Opperdoes F."/>
            <person name="Flegontov P."/>
            <person name="Lukes J."/>
            <person name="Yurchenko V."/>
        </authorList>
    </citation>
    <scope>NUCLEOTIDE SEQUENCE [LARGE SCALE GENOMIC DNA]</scope>
    <source>
        <strain evidence="2 3">ATCC 30220</strain>
    </source>
</reference>
<dbReference type="EMBL" id="LJSK01000095">
    <property type="protein sequence ID" value="KPI87252.1"/>
    <property type="molecule type" value="Genomic_DNA"/>
</dbReference>
<evidence type="ECO:0000313" key="2">
    <source>
        <dbReference type="EMBL" id="KPI87252.1"/>
    </source>
</evidence>
<evidence type="ECO:0000256" key="1">
    <source>
        <dbReference type="SAM" id="MobiDB-lite"/>
    </source>
</evidence>
<dbReference type="AlphaFoldDB" id="A0A0N1HXL9"/>
<evidence type="ECO:0000313" key="3">
    <source>
        <dbReference type="Proteomes" id="UP000038009"/>
    </source>
</evidence>
<dbReference type="OMA" id="MGPRKSN"/>
<dbReference type="Proteomes" id="UP000038009">
    <property type="component" value="Unassembled WGS sequence"/>
</dbReference>
<feature type="region of interest" description="Disordered" evidence="1">
    <location>
        <begin position="1"/>
        <end position="43"/>
    </location>
</feature>
<proteinExistence type="predicted"/>
<organism evidence="2 3">
    <name type="scientific">Leptomonas seymouri</name>
    <dbReference type="NCBI Taxonomy" id="5684"/>
    <lineage>
        <taxon>Eukaryota</taxon>
        <taxon>Discoba</taxon>
        <taxon>Euglenozoa</taxon>
        <taxon>Kinetoplastea</taxon>
        <taxon>Metakinetoplastina</taxon>
        <taxon>Trypanosomatida</taxon>
        <taxon>Trypanosomatidae</taxon>
        <taxon>Leishmaniinae</taxon>
        <taxon>Leptomonas</taxon>
    </lineage>
</organism>
<dbReference type="VEuPathDB" id="TriTrypDB:Lsey_0095_0060"/>
<accession>A0A0N1HXL9</accession>
<sequence length="268" mass="28046">MGPRKNNAAAAGKDDSSAVAKMRKLNPTGPHTTSGSSSSGKHVSANVAAADVGYTSEERAFLESQLSLFHSYKSNAGANTSGAAAGADLTSMTQERWMAGLPLLLSATEKLLHVAAGQYGITCKNRAAAAAQRSGGGAGSPPGPSASTREKDTSFSDVAKPMPNSGHSTLSITDAVLPELNADLPAPRPTPAAGTAAQFAEENAYILSQAQQLQWYPFTYQRWLELLLDPGKYHTAKNEGRLRGDVIQASLRRCILVTYPIVDGGDCN</sequence>
<protein>
    <submittedName>
        <fullName evidence="2">Uncharacterized protein</fullName>
    </submittedName>
</protein>
<name>A0A0N1HXL9_LEPSE</name>
<feature type="region of interest" description="Disordered" evidence="1">
    <location>
        <begin position="132"/>
        <end position="170"/>
    </location>
</feature>
<gene>
    <name evidence="2" type="ORF">ABL78_3647</name>
</gene>
<keyword evidence="3" id="KW-1185">Reference proteome</keyword>